<dbReference type="Pfam" id="PF01458">
    <property type="entry name" value="SUFBD_core"/>
    <property type="match status" value="1"/>
</dbReference>
<name>A0A2M6P1W5_9BACT</name>
<dbReference type="AlphaFoldDB" id="A0A2M6P1W5"/>
<dbReference type="InterPro" id="IPR000825">
    <property type="entry name" value="SUF_FeS_clus_asmbl_SufBD_core"/>
</dbReference>
<feature type="non-terminal residue" evidence="2">
    <location>
        <position position="121"/>
    </location>
</feature>
<organism evidence="2 3">
    <name type="scientific">Candidatus Magasanikbacteria bacterium CG10_big_fil_rev_8_21_14_0_10_38_6</name>
    <dbReference type="NCBI Taxonomy" id="1974647"/>
    <lineage>
        <taxon>Bacteria</taxon>
        <taxon>Candidatus Magasanikiibacteriota</taxon>
    </lineage>
</organism>
<dbReference type="SUPFAM" id="SSF101960">
    <property type="entry name" value="Stabilizer of iron transporter SufD"/>
    <property type="match status" value="1"/>
</dbReference>
<dbReference type="GO" id="GO:0016226">
    <property type="term" value="P:iron-sulfur cluster assembly"/>
    <property type="evidence" value="ECO:0007669"/>
    <property type="project" value="InterPro"/>
</dbReference>
<protein>
    <recommendedName>
        <fullName evidence="1">SUF system FeS cluster assembly SufBD core domain-containing protein</fullName>
    </recommendedName>
</protein>
<evidence type="ECO:0000313" key="2">
    <source>
        <dbReference type="EMBL" id="PIR77722.1"/>
    </source>
</evidence>
<gene>
    <name evidence="2" type="ORF">COU30_00895</name>
</gene>
<evidence type="ECO:0000313" key="3">
    <source>
        <dbReference type="Proteomes" id="UP000228528"/>
    </source>
</evidence>
<dbReference type="EMBL" id="PFBW01000038">
    <property type="protein sequence ID" value="PIR77722.1"/>
    <property type="molecule type" value="Genomic_DNA"/>
</dbReference>
<dbReference type="InterPro" id="IPR037284">
    <property type="entry name" value="SUF_FeS_clus_asmbl_SufBD_sf"/>
</dbReference>
<evidence type="ECO:0000259" key="1">
    <source>
        <dbReference type="Pfam" id="PF01458"/>
    </source>
</evidence>
<proteinExistence type="predicted"/>
<reference evidence="3" key="1">
    <citation type="submission" date="2017-09" db="EMBL/GenBank/DDBJ databases">
        <title>Depth-based differentiation of microbial function through sediment-hosted aquifers and enrichment of novel symbionts in the deep terrestrial subsurface.</title>
        <authorList>
            <person name="Probst A.J."/>
            <person name="Ladd B."/>
            <person name="Jarett J.K."/>
            <person name="Geller-Mcgrath D.E."/>
            <person name="Sieber C.M.K."/>
            <person name="Emerson J.B."/>
            <person name="Anantharaman K."/>
            <person name="Thomas B.C."/>
            <person name="Malmstrom R."/>
            <person name="Stieglmeier M."/>
            <person name="Klingl A."/>
            <person name="Woyke T."/>
            <person name="Ryan C.M."/>
            <person name="Banfield J.F."/>
        </authorList>
    </citation>
    <scope>NUCLEOTIDE SEQUENCE [LARGE SCALE GENOMIC DNA]</scope>
</reference>
<sequence length="121" mass="13396">MKHITRNTNQFLNIVSGSADVDFVDNKMTVVVSEKDVVIEELVCNEFVEIIIELKKDASLDYIAIQSEAGVNISRTVEVAENAAMRWFDINFSNGQTKISTVTKLIGDGARGETYGLFFAS</sequence>
<accession>A0A2M6P1W5</accession>
<dbReference type="Proteomes" id="UP000228528">
    <property type="component" value="Unassembled WGS sequence"/>
</dbReference>
<feature type="domain" description="SUF system FeS cluster assembly SufBD core" evidence="1">
    <location>
        <begin position="30"/>
        <end position="120"/>
    </location>
</feature>
<comment type="caution">
    <text evidence="2">The sequence shown here is derived from an EMBL/GenBank/DDBJ whole genome shotgun (WGS) entry which is preliminary data.</text>
</comment>